<feature type="non-terminal residue" evidence="1">
    <location>
        <position position="1"/>
    </location>
</feature>
<reference evidence="1 2" key="1">
    <citation type="journal article" date="2021" name="BMC Genomics">
        <title>Datura genome reveals duplications of psychoactive alkaloid biosynthetic genes and high mutation rate following tissue culture.</title>
        <authorList>
            <person name="Rajewski A."/>
            <person name="Carter-House D."/>
            <person name="Stajich J."/>
            <person name="Litt A."/>
        </authorList>
    </citation>
    <scope>NUCLEOTIDE SEQUENCE [LARGE SCALE GENOMIC DNA]</scope>
    <source>
        <strain evidence="1">AR-01</strain>
    </source>
</reference>
<comment type="caution">
    <text evidence="1">The sequence shown here is derived from an EMBL/GenBank/DDBJ whole genome shotgun (WGS) entry which is preliminary data.</text>
</comment>
<dbReference type="Proteomes" id="UP000823775">
    <property type="component" value="Unassembled WGS sequence"/>
</dbReference>
<name>A0ABS8WFP8_DATST</name>
<keyword evidence="2" id="KW-1185">Reference proteome</keyword>
<protein>
    <submittedName>
        <fullName evidence="1">Uncharacterized protein</fullName>
    </submittedName>
</protein>
<feature type="non-terminal residue" evidence="1">
    <location>
        <position position="99"/>
    </location>
</feature>
<proteinExistence type="predicted"/>
<sequence>GTALICCFVRNCDIGVHGDELRMMAIDYSLVGSGEMLMECWFGLILALGHCLEPALHQYFTDQDRRIEEFLLIRYLLPQFSVSHWRFSGGPQIPSCGSS</sequence>
<accession>A0ABS8WFP8</accession>
<evidence type="ECO:0000313" key="2">
    <source>
        <dbReference type="Proteomes" id="UP000823775"/>
    </source>
</evidence>
<organism evidence="1 2">
    <name type="scientific">Datura stramonium</name>
    <name type="common">Jimsonweed</name>
    <name type="synonym">Common thornapple</name>
    <dbReference type="NCBI Taxonomy" id="4076"/>
    <lineage>
        <taxon>Eukaryota</taxon>
        <taxon>Viridiplantae</taxon>
        <taxon>Streptophyta</taxon>
        <taxon>Embryophyta</taxon>
        <taxon>Tracheophyta</taxon>
        <taxon>Spermatophyta</taxon>
        <taxon>Magnoliopsida</taxon>
        <taxon>eudicotyledons</taxon>
        <taxon>Gunneridae</taxon>
        <taxon>Pentapetalae</taxon>
        <taxon>asterids</taxon>
        <taxon>lamiids</taxon>
        <taxon>Solanales</taxon>
        <taxon>Solanaceae</taxon>
        <taxon>Solanoideae</taxon>
        <taxon>Datureae</taxon>
        <taxon>Datura</taxon>
    </lineage>
</organism>
<dbReference type="EMBL" id="JACEIK010007011">
    <property type="protein sequence ID" value="MCE3049605.1"/>
    <property type="molecule type" value="Genomic_DNA"/>
</dbReference>
<evidence type="ECO:0000313" key="1">
    <source>
        <dbReference type="EMBL" id="MCE3049605.1"/>
    </source>
</evidence>
<gene>
    <name evidence="1" type="ORF">HAX54_045378</name>
</gene>